<feature type="signal peptide" evidence="10">
    <location>
        <begin position="1"/>
        <end position="26"/>
    </location>
</feature>
<dbReference type="PROSITE" id="PS52016">
    <property type="entry name" value="TONB_DEPENDENT_REC_3"/>
    <property type="match status" value="1"/>
</dbReference>
<evidence type="ECO:0000313" key="13">
    <source>
        <dbReference type="EMBL" id="UYQ95874.1"/>
    </source>
</evidence>
<sequence>MNLPGLFKRCGFILLLLSLATTFSVAAHPATDAQSVTDAPVRLNLRNSSLKLAFKEIEQQTQFRFVYKDSPYFEALGLDLQIAGNLNTVLDELARRKQLKFEEEGKNIVVYHKPVQAQGRITGVIKDKDNNPVPGATVKIAALNKGVVSDAEGRFVLPAPAGTYTLEISCMSFQAQKMTGVVLAGDQTLNIEVLLAASSSALTEVVVVGYGTQSRKLLSGSVSTVNREAFNRGGLNSPAQLLQGKVAGLTVSRSGDPNAAPSISLRGPSTLRTGAAQEPFYVIDGIPGADFKLIAPDDIESIDVLKDASATAIYGTRAANGVIIITTRRGAKGKTVVTYSGYAGVDQATGLLEMMDASERAAYLAKMGKSAKPADEQGADTDWQEEVTRTGFVQNHNVNLSGGTEQTMYSASVNYFQHKGILKGSDLSRIIGRLNLSQKALNDHLTLGLTLSNSSSVAAKSPDQDLILYNAQRYVPTVSVKNASGEFNEDLTRQLYYNPVSLQEKAKEELKTNVFLLNASAQVKLPFDLKYNLSVSTQKEIANRGQYFNSDYTLKLGLNGEAYRSSYENTRNMLESYFTYDKRLQSHNIKLLAGYSWQQDVNGDGFQANNRNFPSDDLGYSNIGLGSPVGNFRTDWGTNIYEKLRLISFYGRANYDYKGKYIAQLSLRRDGSSAFGKNNRWGTFPAGSVAWRITEEDFMRGQHLFDDLKLRVGYGVTGNSLGFNPLISKIRYGAAGTFYYNGNFTTAVFATQNANPDLRWEKTAMVNLAVDASLLKGRLNITAEYYDKKTTDLIWEYTVSTVQYFVNRYTANVGDISNKGYELTVDATPVVNKNFTWKTSLNIAHNRNKLESLSNSSFSSDSIPQGFPNGQGQSNLPVQLLKAGYPVGQFFTFRYAGKDANGVSQFYSKKGGVTTDPVDHQDYFYAGNAQPKLLLGWSNSFTYHNFDLNIFLRGSFGNKVFNSTLASLNHPNEAENYNMPVSLSDESPEDGNAFRQSDRYIEDASYLRLDNASLGYTFRNVRGLSNFRLYVTGNNIAVLTKYKGIDPEVNLGGLTPGIDNRNYYPRTRTLMLGLNVTF</sequence>
<proteinExistence type="inferred from homology"/>
<accession>A0ABY6JCD7</accession>
<keyword evidence="2 8" id="KW-0813">Transport</keyword>
<dbReference type="InterPro" id="IPR037066">
    <property type="entry name" value="Plug_dom_sf"/>
</dbReference>
<evidence type="ECO:0000256" key="6">
    <source>
        <dbReference type="ARBA" id="ARBA00023136"/>
    </source>
</evidence>
<evidence type="ECO:0000256" key="3">
    <source>
        <dbReference type="ARBA" id="ARBA00022452"/>
    </source>
</evidence>
<keyword evidence="6 8" id="KW-0472">Membrane</keyword>
<organism evidence="13 14">
    <name type="scientific">Chitinophaga horti</name>
    <dbReference type="NCBI Taxonomy" id="2920382"/>
    <lineage>
        <taxon>Bacteria</taxon>
        <taxon>Pseudomonadati</taxon>
        <taxon>Bacteroidota</taxon>
        <taxon>Chitinophagia</taxon>
        <taxon>Chitinophagales</taxon>
        <taxon>Chitinophagaceae</taxon>
        <taxon>Chitinophaga</taxon>
    </lineage>
</organism>
<gene>
    <name evidence="13" type="ORF">MKQ68_12265</name>
</gene>
<keyword evidence="4 8" id="KW-0812">Transmembrane</keyword>
<dbReference type="NCBIfam" id="TIGR04056">
    <property type="entry name" value="OMP_RagA_SusC"/>
    <property type="match status" value="1"/>
</dbReference>
<dbReference type="Pfam" id="PF00593">
    <property type="entry name" value="TonB_dep_Rec_b-barrel"/>
    <property type="match status" value="1"/>
</dbReference>
<name>A0ABY6JCD7_9BACT</name>
<evidence type="ECO:0000256" key="5">
    <source>
        <dbReference type="ARBA" id="ARBA00023077"/>
    </source>
</evidence>
<dbReference type="NCBIfam" id="TIGR04057">
    <property type="entry name" value="SusC_RagA_signa"/>
    <property type="match status" value="1"/>
</dbReference>
<dbReference type="InterPro" id="IPR012910">
    <property type="entry name" value="Plug_dom"/>
</dbReference>
<keyword evidence="13" id="KW-0675">Receptor</keyword>
<keyword evidence="3 8" id="KW-1134">Transmembrane beta strand</keyword>
<evidence type="ECO:0000259" key="11">
    <source>
        <dbReference type="Pfam" id="PF00593"/>
    </source>
</evidence>
<reference evidence="13" key="1">
    <citation type="submission" date="2022-10" db="EMBL/GenBank/DDBJ databases">
        <title>Chitinophaga sp. nov., isolated from soil.</title>
        <authorList>
            <person name="Jeon C.O."/>
        </authorList>
    </citation>
    <scope>NUCLEOTIDE SEQUENCE</scope>
    <source>
        <strain evidence="13">R8</strain>
    </source>
</reference>
<evidence type="ECO:0000256" key="1">
    <source>
        <dbReference type="ARBA" id="ARBA00004571"/>
    </source>
</evidence>
<comment type="subcellular location">
    <subcellularLocation>
        <location evidence="1 8">Cell outer membrane</location>
        <topology evidence="1 8">Multi-pass membrane protein</topology>
    </subcellularLocation>
</comment>
<dbReference type="InterPro" id="IPR008969">
    <property type="entry name" value="CarboxyPept-like_regulatory"/>
</dbReference>
<evidence type="ECO:0000256" key="9">
    <source>
        <dbReference type="RuleBase" id="RU003357"/>
    </source>
</evidence>
<dbReference type="InterPro" id="IPR023997">
    <property type="entry name" value="TonB-dep_OMP_SusC/RagA_CS"/>
</dbReference>
<evidence type="ECO:0000259" key="12">
    <source>
        <dbReference type="Pfam" id="PF07715"/>
    </source>
</evidence>
<dbReference type="InterPro" id="IPR023996">
    <property type="entry name" value="TonB-dep_OMP_SusC/RagA"/>
</dbReference>
<dbReference type="SUPFAM" id="SSF49464">
    <property type="entry name" value="Carboxypeptidase regulatory domain-like"/>
    <property type="match status" value="1"/>
</dbReference>
<dbReference type="Gene3D" id="2.170.130.10">
    <property type="entry name" value="TonB-dependent receptor, plug domain"/>
    <property type="match status" value="1"/>
</dbReference>
<feature type="domain" description="TonB-dependent receptor plug" evidence="12">
    <location>
        <begin position="219"/>
        <end position="322"/>
    </location>
</feature>
<protein>
    <submittedName>
        <fullName evidence="13">TonB-dependent receptor</fullName>
    </submittedName>
</protein>
<dbReference type="Pfam" id="PF13715">
    <property type="entry name" value="CarbopepD_reg_2"/>
    <property type="match status" value="1"/>
</dbReference>
<keyword evidence="10" id="KW-0732">Signal</keyword>
<evidence type="ECO:0000256" key="4">
    <source>
        <dbReference type="ARBA" id="ARBA00022692"/>
    </source>
</evidence>
<comment type="similarity">
    <text evidence="8 9">Belongs to the TonB-dependent receptor family.</text>
</comment>
<evidence type="ECO:0000256" key="2">
    <source>
        <dbReference type="ARBA" id="ARBA00022448"/>
    </source>
</evidence>
<dbReference type="RefSeq" id="WP_264283547.1">
    <property type="nucleotide sequence ID" value="NZ_CP107006.1"/>
</dbReference>
<dbReference type="EMBL" id="CP107006">
    <property type="protein sequence ID" value="UYQ95874.1"/>
    <property type="molecule type" value="Genomic_DNA"/>
</dbReference>
<dbReference type="Gene3D" id="2.40.170.20">
    <property type="entry name" value="TonB-dependent receptor, beta-barrel domain"/>
    <property type="match status" value="1"/>
</dbReference>
<feature type="chain" id="PRO_5045583300" evidence="10">
    <location>
        <begin position="27"/>
        <end position="1078"/>
    </location>
</feature>
<evidence type="ECO:0000256" key="10">
    <source>
        <dbReference type="SAM" id="SignalP"/>
    </source>
</evidence>
<dbReference type="InterPro" id="IPR000531">
    <property type="entry name" value="Beta-barrel_TonB"/>
</dbReference>
<dbReference type="Pfam" id="PF07715">
    <property type="entry name" value="Plug"/>
    <property type="match status" value="1"/>
</dbReference>
<dbReference type="Gene3D" id="2.60.40.1120">
    <property type="entry name" value="Carboxypeptidase-like, regulatory domain"/>
    <property type="match status" value="1"/>
</dbReference>
<feature type="domain" description="TonB-dependent receptor-like beta-barrel" evidence="11">
    <location>
        <begin position="520"/>
        <end position="1036"/>
    </location>
</feature>
<dbReference type="InterPro" id="IPR039426">
    <property type="entry name" value="TonB-dep_rcpt-like"/>
</dbReference>
<evidence type="ECO:0000313" key="14">
    <source>
        <dbReference type="Proteomes" id="UP001162741"/>
    </source>
</evidence>
<dbReference type="InterPro" id="IPR036942">
    <property type="entry name" value="Beta-barrel_TonB_sf"/>
</dbReference>
<keyword evidence="14" id="KW-1185">Reference proteome</keyword>
<dbReference type="Proteomes" id="UP001162741">
    <property type="component" value="Chromosome"/>
</dbReference>
<evidence type="ECO:0000256" key="8">
    <source>
        <dbReference type="PROSITE-ProRule" id="PRU01360"/>
    </source>
</evidence>
<evidence type="ECO:0000256" key="7">
    <source>
        <dbReference type="ARBA" id="ARBA00023237"/>
    </source>
</evidence>
<dbReference type="SUPFAM" id="SSF56935">
    <property type="entry name" value="Porins"/>
    <property type="match status" value="1"/>
</dbReference>
<keyword evidence="7 8" id="KW-0998">Cell outer membrane</keyword>
<keyword evidence="5 9" id="KW-0798">TonB box</keyword>